<dbReference type="InterPro" id="IPR026588">
    <property type="entry name" value="Choice_anch_A"/>
</dbReference>
<evidence type="ECO:0000256" key="4">
    <source>
        <dbReference type="ARBA" id="ARBA00023088"/>
    </source>
</evidence>
<feature type="chain" id="PRO_5038557325" description="Gram-positive cocci surface proteins LPxTG domain-containing protein" evidence="7">
    <location>
        <begin position="35"/>
        <end position="1440"/>
    </location>
</feature>
<gene>
    <name evidence="9" type="ORF">CLV28_1815</name>
</gene>
<keyword evidence="6" id="KW-1133">Transmembrane helix</keyword>
<feature type="region of interest" description="Disordered" evidence="5">
    <location>
        <begin position="49"/>
        <end position="83"/>
    </location>
</feature>
<dbReference type="Pfam" id="PF19407">
    <property type="entry name" value="DUF5979"/>
    <property type="match status" value="9"/>
</dbReference>
<dbReference type="EMBL" id="PGFE01000002">
    <property type="protein sequence ID" value="PJJ74320.1"/>
    <property type="molecule type" value="Genomic_DNA"/>
</dbReference>
<evidence type="ECO:0000313" key="10">
    <source>
        <dbReference type="Proteomes" id="UP000231693"/>
    </source>
</evidence>
<accession>A0A2M9CQV6</accession>
<evidence type="ECO:0000256" key="7">
    <source>
        <dbReference type="SAM" id="SignalP"/>
    </source>
</evidence>
<feature type="domain" description="Gram-positive cocci surface proteins LPxTG" evidence="8">
    <location>
        <begin position="1407"/>
        <end position="1440"/>
    </location>
</feature>
<keyword evidence="1" id="KW-0134">Cell wall</keyword>
<dbReference type="Pfam" id="PF20597">
    <property type="entry name" value="pAdhesive_15"/>
    <property type="match status" value="1"/>
</dbReference>
<evidence type="ECO:0000313" key="9">
    <source>
        <dbReference type="EMBL" id="PJJ74320.1"/>
    </source>
</evidence>
<keyword evidence="10" id="KW-1185">Reference proteome</keyword>
<evidence type="ECO:0000256" key="3">
    <source>
        <dbReference type="ARBA" id="ARBA00022729"/>
    </source>
</evidence>
<name>A0A2M9CQV6_9CELL</name>
<dbReference type="InterPro" id="IPR019931">
    <property type="entry name" value="LPXTG_anchor"/>
</dbReference>
<feature type="region of interest" description="Disordered" evidence="5">
    <location>
        <begin position="608"/>
        <end position="633"/>
    </location>
</feature>
<reference evidence="9 10" key="1">
    <citation type="submission" date="2017-11" db="EMBL/GenBank/DDBJ databases">
        <title>Genomic Encyclopedia of Archaeal and Bacterial Type Strains, Phase II (KMG-II): From Individual Species to Whole Genera.</title>
        <authorList>
            <person name="Goeker M."/>
        </authorList>
    </citation>
    <scope>NUCLEOTIDE SEQUENCE [LARGE SCALE GENOMIC DNA]</scope>
    <source>
        <strain evidence="9 10">DSM 25478</strain>
    </source>
</reference>
<dbReference type="Proteomes" id="UP000231693">
    <property type="component" value="Unassembled WGS sequence"/>
</dbReference>
<protein>
    <recommendedName>
        <fullName evidence="8">Gram-positive cocci surface proteins LPxTG domain-containing protein</fullName>
    </recommendedName>
</protein>
<feature type="compositionally biased region" description="Low complexity" evidence="5">
    <location>
        <begin position="1386"/>
        <end position="1403"/>
    </location>
</feature>
<evidence type="ECO:0000256" key="2">
    <source>
        <dbReference type="ARBA" id="ARBA00022525"/>
    </source>
</evidence>
<sequence length="1440" mass="146257">MSNAPRHARPPLQRFTAASAALSLALVGSLAVVATVSTSETAAAAPADLIPPASGILPGPAPEDSTGAPGAWGPCVPDDESDDNCSGWLIPPNILGQFYGTDNGPNVIVGGDFSVPSDGGTETEGLMVINGSATFDRGYSVGVVGAGTGVVPADDEDMFVTGGDTTVNGTSTGVTAYGADGSGGYRTATLRVGGAHNFTDPSYTANGTYGDLGDVDSANQDTLLGPTQNYLYTDVSVIDDDHYTDLFGPDGKMSRYSQQCYAELSTTDATTVVNEGGALTLEQGTLSNVGNVYTATSDGTGDLVVFTIPDMLGSATQSVTVSVVGVKPGATVLVNTLGTGTVQQRISDIIVGDGDPNSTLEAGDRVLWNYPFATDVTLGGDTQLPGSILIGNPASTASIGFSGTNGRIYAAGDLVHTGSVFNLTGLEYHSFPFTGALGCVQTLPGTFSVAKSVEGDGVGEVPDDTTFTVDWEVTAPSDSPNLGRTGTLDVLADGTPVTGPIDLAEGDEVTLSEPTFPEIEGVDWGTPVISPNSVVIGAEGTVAEVEVTNTATLERGGFTITKAVTGDDGASTTDFTGTWTCDAENLDGQSTGSWSLSDGEDVTVTGFPTGTTCSVTEDAPTDDNGDWESTIDPDGDFVIVEGDGTETTVTVTNEFTHAVGGFTITKAVEGDDGASTTEFTGTWTCDAENADGLSSGTWTLADGEDLALDGFPTGTTCSVTEDAPTDDNGDWSPTISPEGDFVIVEGDATAIAVTVTNEFTHAIGGFTITKEVTGDDGASTTEFSGTWTCDAPNAAGDTTGTWSLADGGSSAVAGFPTGTTCSVTEDAPTDDNGTWESSIDPEGDFVIVEGDGTETTVTVTNEFTHAVGGFTITKAVAGDEGATTTEFTGTWTCDAANTDGDTTGTWTLTDGDELALDGFPTGTTCSVTEDVPTEEDGSWVSSIDPEGDFVIVEGDATATTVTVTNTYSQTPVGGFTITKAVTGDDGASTTEFTGTWTCDAEDADGETTGTWTLVDGGEVTVAGFPVGTACSVAEDAPTDDNGTWESTIDPDGEFTIVEGDGTETTVTVTNDFTRAVGGFTITKAVTGDDGASTTEFTGTWTCDAANADGDTTGTWTLADGDELALAGFPTGTTCSVTEDAPTDDNGTWESTIDPEGDFTIVEGDATAATVTVTNTFTSDVGAFQVTKVVEGDEGAATTSFEVDWSCDAPNEDGLSEGTFTLEADGVSPAVGGFPVGTTCTVSEPTVEDPNGAWTAEITPDTITIGSTDQTAIDAVTVTNTFEQGVVLGGFTITKVVVGDDGASTTEFTGTWTCDAPNAAGDTTGTWTLTDGDELALDGFPVGTTCSVTEDAPTDDNGTWESTIDPEGDFTIVEGAATATTVTVTNTFTGPQPSTSAPTTTAPTEKPLASTGSDVAPLAAAVLLLLTTGVTALLIARRRRA</sequence>
<keyword evidence="4" id="KW-0572">Peptidoglycan-anchor</keyword>
<dbReference type="Gene3D" id="2.60.40.1140">
    <property type="entry name" value="Collagen-binding surface protein Cna, B-type domain"/>
    <property type="match status" value="7"/>
</dbReference>
<evidence type="ECO:0000259" key="8">
    <source>
        <dbReference type="PROSITE" id="PS50847"/>
    </source>
</evidence>
<feature type="signal peptide" evidence="7">
    <location>
        <begin position="1"/>
        <end position="34"/>
    </location>
</feature>
<organism evidence="9 10">
    <name type="scientific">Sediminihabitans luteus</name>
    <dbReference type="NCBI Taxonomy" id="1138585"/>
    <lineage>
        <taxon>Bacteria</taxon>
        <taxon>Bacillati</taxon>
        <taxon>Actinomycetota</taxon>
        <taxon>Actinomycetes</taxon>
        <taxon>Micrococcales</taxon>
        <taxon>Cellulomonadaceae</taxon>
        <taxon>Sediminihabitans</taxon>
    </lineage>
</organism>
<evidence type="ECO:0000256" key="1">
    <source>
        <dbReference type="ARBA" id="ARBA00022512"/>
    </source>
</evidence>
<proteinExistence type="predicted"/>
<keyword evidence="6" id="KW-0812">Transmembrane</keyword>
<feature type="compositionally biased region" description="Acidic residues" evidence="5">
    <location>
        <begin position="619"/>
        <end position="633"/>
    </location>
</feature>
<dbReference type="InterPro" id="IPR046022">
    <property type="entry name" value="DUF5979"/>
</dbReference>
<evidence type="ECO:0000256" key="6">
    <source>
        <dbReference type="SAM" id="Phobius"/>
    </source>
</evidence>
<feature type="region of interest" description="Disordered" evidence="5">
    <location>
        <begin position="1386"/>
        <end position="1410"/>
    </location>
</feature>
<evidence type="ECO:0000256" key="5">
    <source>
        <dbReference type="SAM" id="MobiDB-lite"/>
    </source>
</evidence>
<dbReference type="PROSITE" id="PS50847">
    <property type="entry name" value="GRAM_POS_ANCHORING"/>
    <property type="match status" value="1"/>
</dbReference>
<dbReference type="OrthoDB" id="3257943at2"/>
<feature type="transmembrane region" description="Helical" evidence="6">
    <location>
        <begin position="1414"/>
        <end position="1435"/>
    </location>
</feature>
<comment type="caution">
    <text evidence="9">The sequence shown here is derived from an EMBL/GenBank/DDBJ whole genome shotgun (WGS) entry which is preliminary data.</text>
</comment>
<keyword evidence="3 7" id="KW-0732">Signal</keyword>
<keyword evidence="6" id="KW-0472">Membrane</keyword>
<dbReference type="RefSeq" id="WP_157802573.1">
    <property type="nucleotide sequence ID" value="NZ_PGFE01000002.1"/>
</dbReference>
<keyword evidence="2" id="KW-0964">Secreted</keyword>